<sequence length="78" mass="8075">MSGRPSMAAGTPTFNSMMILSACCANEAEFPTDIVGTMAPDSVIAAASMMATLIGPIWPARSCSTVSDKCWSMKAISP</sequence>
<dbReference type="PROSITE" id="PS51257">
    <property type="entry name" value="PROKAR_LIPOPROTEIN"/>
    <property type="match status" value="1"/>
</dbReference>
<organism evidence="1 2">
    <name type="scientific">Rhizopus delemar</name>
    <dbReference type="NCBI Taxonomy" id="936053"/>
    <lineage>
        <taxon>Eukaryota</taxon>
        <taxon>Fungi</taxon>
        <taxon>Fungi incertae sedis</taxon>
        <taxon>Mucoromycota</taxon>
        <taxon>Mucoromycotina</taxon>
        <taxon>Mucoromycetes</taxon>
        <taxon>Mucorales</taxon>
        <taxon>Mucorineae</taxon>
        <taxon>Rhizopodaceae</taxon>
        <taxon>Rhizopus</taxon>
    </lineage>
</organism>
<dbReference type="AlphaFoldDB" id="A0A9P7BYX8"/>
<gene>
    <name evidence="1" type="ORF">G6F50_018347</name>
</gene>
<evidence type="ECO:0000313" key="2">
    <source>
        <dbReference type="Proteomes" id="UP000740926"/>
    </source>
</evidence>
<dbReference type="EMBL" id="JAANIU010017340">
    <property type="protein sequence ID" value="KAG1526938.1"/>
    <property type="molecule type" value="Genomic_DNA"/>
</dbReference>
<accession>A0A9P7BYX8</accession>
<dbReference type="Proteomes" id="UP000740926">
    <property type="component" value="Unassembled WGS sequence"/>
</dbReference>
<comment type="caution">
    <text evidence="1">The sequence shown here is derived from an EMBL/GenBank/DDBJ whole genome shotgun (WGS) entry which is preliminary data.</text>
</comment>
<protein>
    <submittedName>
        <fullName evidence="1">Uncharacterized protein</fullName>
    </submittedName>
</protein>
<name>A0A9P7BYX8_9FUNG</name>
<evidence type="ECO:0000313" key="1">
    <source>
        <dbReference type="EMBL" id="KAG1526938.1"/>
    </source>
</evidence>
<reference evidence="1 2" key="1">
    <citation type="journal article" date="2020" name="Microb. Genom.">
        <title>Genetic diversity of clinical and environmental Mucorales isolates obtained from an investigation of mucormycosis cases among solid organ transplant recipients.</title>
        <authorList>
            <person name="Nguyen M.H."/>
            <person name="Kaul D."/>
            <person name="Muto C."/>
            <person name="Cheng S.J."/>
            <person name="Richter R.A."/>
            <person name="Bruno V.M."/>
            <person name="Liu G."/>
            <person name="Beyhan S."/>
            <person name="Sundermann A.J."/>
            <person name="Mounaud S."/>
            <person name="Pasculle A.W."/>
            <person name="Nierman W.C."/>
            <person name="Driscoll E."/>
            <person name="Cumbie R."/>
            <person name="Clancy C.J."/>
            <person name="Dupont C.L."/>
        </authorList>
    </citation>
    <scope>NUCLEOTIDE SEQUENCE [LARGE SCALE GENOMIC DNA]</scope>
    <source>
        <strain evidence="1 2">GL24</strain>
    </source>
</reference>
<proteinExistence type="predicted"/>
<keyword evidence="2" id="KW-1185">Reference proteome</keyword>